<gene>
    <name evidence="2" type="ORF">PIB30_079519</name>
</gene>
<evidence type="ECO:0000256" key="1">
    <source>
        <dbReference type="SAM" id="MobiDB-lite"/>
    </source>
</evidence>
<reference evidence="2 3" key="1">
    <citation type="journal article" date="2023" name="Plants (Basel)">
        <title>Bridging the Gap: Combining Genomics and Transcriptomics Approaches to Understand Stylosanthes scabra, an Orphan Legume from the Brazilian Caatinga.</title>
        <authorList>
            <person name="Ferreira-Neto J.R.C."/>
            <person name="da Silva M.D."/>
            <person name="Binneck E."/>
            <person name="de Melo N.F."/>
            <person name="da Silva R.H."/>
            <person name="de Melo A.L.T.M."/>
            <person name="Pandolfi V."/>
            <person name="Bustamante F.O."/>
            <person name="Brasileiro-Vidal A.C."/>
            <person name="Benko-Iseppon A.M."/>
        </authorList>
    </citation>
    <scope>NUCLEOTIDE SEQUENCE [LARGE SCALE GENOMIC DNA]</scope>
    <source>
        <tissue evidence="2">Leaves</tissue>
    </source>
</reference>
<evidence type="ECO:0000313" key="2">
    <source>
        <dbReference type="EMBL" id="MED6223994.1"/>
    </source>
</evidence>
<accession>A0ABU6ZPV0</accession>
<protein>
    <submittedName>
        <fullName evidence="2">Uncharacterized protein</fullName>
    </submittedName>
</protein>
<evidence type="ECO:0000313" key="3">
    <source>
        <dbReference type="Proteomes" id="UP001341840"/>
    </source>
</evidence>
<proteinExistence type="predicted"/>
<name>A0ABU6ZPV0_9FABA</name>
<dbReference type="Proteomes" id="UP001341840">
    <property type="component" value="Unassembled WGS sequence"/>
</dbReference>
<sequence>MGGSGDGRRQRSHGRGERETFNEREREGLTVMGDGAKVGLRVASPGPSSDGGGSSLVVGKKSRACVISNFPWDFKSDENLHLSTWANHHSCQNLLNILTTYSKLRGQILGLDTDQIGSHIRVFKAQIWIGSDIRSERKLFWTAKTNKEGTASSEAERLRTVRQQWRRIGEVATEEYRKKMRWPVRPSGGDEQQKRRGSVIY</sequence>
<comment type="caution">
    <text evidence="2">The sequence shown here is derived from an EMBL/GenBank/DDBJ whole genome shotgun (WGS) entry which is preliminary data.</text>
</comment>
<feature type="region of interest" description="Disordered" evidence="1">
    <location>
        <begin position="1"/>
        <end position="55"/>
    </location>
</feature>
<feature type="compositionally biased region" description="Basic and acidic residues" evidence="1">
    <location>
        <begin position="1"/>
        <end position="28"/>
    </location>
</feature>
<dbReference type="EMBL" id="JASCZI010272990">
    <property type="protein sequence ID" value="MED6223994.1"/>
    <property type="molecule type" value="Genomic_DNA"/>
</dbReference>
<organism evidence="2 3">
    <name type="scientific">Stylosanthes scabra</name>
    <dbReference type="NCBI Taxonomy" id="79078"/>
    <lineage>
        <taxon>Eukaryota</taxon>
        <taxon>Viridiplantae</taxon>
        <taxon>Streptophyta</taxon>
        <taxon>Embryophyta</taxon>
        <taxon>Tracheophyta</taxon>
        <taxon>Spermatophyta</taxon>
        <taxon>Magnoliopsida</taxon>
        <taxon>eudicotyledons</taxon>
        <taxon>Gunneridae</taxon>
        <taxon>Pentapetalae</taxon>
        <taxon>rosids</taxon>
        <taxon>fabids</taxon>
        <taxon>Fabales</taxon>
        <taxon>Fabaceae</taxon>
        <taxon>Papilionoideae</taxon>
        <taxon>50 kb inversion clade</taxon>
        <taxon>dalbergioids sensu lato</taxon>
        <taxon>Dalbergieae</taxon>
        <taxon>Pterocarpus clade</taxon>
        <taxon>Stylosanthes</taxon>
    </lineage>
</organism>
<keyword evidence="3" id="KW-1185">Reference proteome</keyword>